<dbReference type="RefSeq" id="WP_066347355.1">
    <property type="nucleotide sequence ID" value="NZ_CBCSFJ010000005.1"/>
</dbReference>
<dbReference type="EMBL" id="CP016171">
    <property type="protein sequence ID" value="ANN71482.1"/>
    <property type="molecule type" value="Genomic_DNA"/>
</dbReference>
<reference evidence="3 4" key="1">
    <citation type="submission" date="2016-06" db="EMBL/GenBank/DDBJ databases">
        <title>Complete genome sequences of Bordetella bronchialis and Bordetella flabilis.</title>
        <authorList>
            <person name="LiPuma J.J."/>
            <person name="Spilker T."/>
        </authorList>
    </citation>
    <scope>NUCLEOTIDE SEQUENCE [LARGE SCALE GENOMIC DNA]</scope>
    <source>
        <strain evidence="2 4">AU17976</strain>
        <strain evidence="1 3">AU3182</strain>
    </source>
</reference>
<protein>
    <submittedName>
        <fullName evidence="2">Uncharacterized protein</fullName>
    </submittedName>
</protein>
<dbReference type="OrthoDB" id="8636261at2"/>
<accession>A0A193FF63</accession>
<evidence type="ECO:0000313" key="3">
    <source>
        <dbReference type="Proteomes" id="UP000091897"/>
    </source>
</evidence>
<dbReference type="EMBL" id="CP016170">
    <property type="protein sequence ID" value="ANN66402.1"/>
    <property type="molecule type" value="Genomic_DNA"/>
</dbReference>
<keyword evidence="3" id="KW-1185">Reference proteome</keyword>
<dbReference type="Proteomes" id="UP000091897">
    <property type="component" value="Chromosome"/>
</dbReference>
<dbReference type="AlphaFoldDB" id="A0A193FF63"/>
<gene>
    <name evidence="1" type="ORF">BAU06_08960</name>
    <name evidence="2" type="ORF">BAU08_09180</name>
</gene>
<sequence>MDRSAWDLSLSCGETRVVYMPPRALILGVKGNVTVVEQVQGLGEASFSLCIPVRCGETHVLAYGGQVLIRATQCANVRVLPPQPYFAAWRARCGRMAKALQHAVADLSRRLHGA</sequence>
<evidence type="ECO:0000313" key="4">
    <source>
        <dbReference type="Proteomes" id="UP000092213"/>
    </source>
</evidence>
<evidence type="ECO:0000313" key="2">
    <source>
        <dbReference type="EMBL" id="ANN71482.1"/>
    </source>
</evidence>
<organism evidence="2 4">
    <name type="scientific">Bordetella bronchialis</name>
    <dbReference type="NCBI Taxonomy" id="463025"/>
    <lineage>
        <taxon>Bacteria</taxon>
        <taxon>Pseudomonadati</taxon>
        <taxon>Pseudomonadota</taxon>
        <taxon>Betaproteobacteria</taxon>
        <taxon>Burkholderiales</taxon>
        <taxon>Alcaligenaceae</taxon>
        <taxon>Bordetella</taxon>
    </lineage>
</organism>
<name>A0A193FF63_9BORD</name>
<evidence type="ECO:0000313" key="1">
    <source>
        <dbReference type="EMBL" id="ANN66402.1"/>
    </source>
</evidence>
<dbReference type="KEGG" id="bbro:BAU06_08960"/>
<dbReference type="Proteomes" id="UP000092213">
    <property type="component" value="Chromosome"/>
</dbReference>
<proteinExistence type="predicted"/>